<dbReference type="GeneID" id="18935959"/>
<feature type="domain" description="Glycoside hydrolase family 31 N-terminal" evidence="1">
    <location>
        <begin position="12"/>
        <end position="69"/>
    </location>
</feature>
<dbReference type="Proteomes" id="UP000001072">
    <property type="component" value="Unassembled WGS sequence"/>
</dbReference>
<dbReference type="HOGENOM" id="CLU_2498317_0_0_1"/>
<dbReference type="Pfam" id="PF13802">
    <property type="entry name" value="Gal_mutarotas_2"/>
    <property type="match status" value="1"/>
</dbReference>
<evidence type="ECO:0000313" key="2">
    <source>
        <dbReference type="EMBL" id="EGF96925.1"/>
    </source>
</evidence>
<dbReference type="VEuPathDB" id="FungiDB:MELLADRAFT_91582"/>
<dbReference type="AlphaFoldDB" id="F4SEK1"/>
<dbReference type="OrthoDB" id="2692351at2759"/>
<dbReference type="RefSeq" id="XP_007419804.1">
    <property type="nucleotide sequence ID" value="XM_007419742.1"/>
</dbReference>
<keyword evidence="3" id="KW-1185">Reference proteome</keyword>
<gene>
    <name evidence="2" type="ORF">MELLADRAFT_91582</name>
</gene>
<proteinExistence type="predicted"/>
<sequence>MLDHPPSSLKYASPLSLRTTFRTYFADKEAYTNPYRLWNLDVFDYEIYGTIPFLLARRAETIVGAFWLTQNSLRCTKTIYQDHLPP</sequence>
<dbReference type="EMBL" id="GL883480">
    <property type="protein sequence ID" value="EGF96925.1"/>
    <property type="molecule type" value="Genomic_DNA"/>
</dbReference>
<accession>F4SEK1</accession>
<protein>
    <recommendedName>
        <fullName evidence="1">Glycoside hydrolase family 31 N-terminal domain-containing protein</fullName>
    </recommendedName>
</protein>
<dbReference type="Gene3D" id="2.60.40.1760">
    <property type="entry name" value="glycosyl hydrolase (family 31)"/>
    <property type="match status" value="1"/>
</dbReference>
<dbReference type="InterPro" id="IPR025887">
    <property type="entry name" value="Glyco_hydro_31_N_dom"/>
</dbReference>
<organism evidence="3">
    <name type="scientific">Melampsora larici-populina (strain 98AG31 / pathotype 3-4-7)</name>
    <name type="common">Poplar leaf rust fungus</name>
    <dbReference type="NCBI Taxonomy" id="747676"/>
    <lineage>
        <taxon>Eukaryota</taxon>
        <taxon>Fungi</taxon>
        <taxon>Dikarya</taxon>
        <taxon>Basidiomycota</taxon>
        <taxon>Pucciniomycotina</taxon>
        <taxon>Pucciniomycetes</taxon>
        <taxon>Pucciniales</taxon>
        <taxon>Melampsoraceae</taxon>
        <taxon>Melampsora</taxon>
    </lineage>
</organism>
<dbReference type="InParanoid" id="F4SEK1"/>
<name>F4SEK1_MELLP</name>
<evidence type="ECO:0000259" key="1">
    <source>
        <dbReference type="Pfam" id="PF13802"/>
    </source>
</evidence>
<evidence type="ECO:0000313" key="3">
    <source>
        <dbReference type="Proteomes" id="UP000001072"/>
    </source>
</evidence>
<dbReference type="KEGG" id="mlr:MELLADRAFT_91582"/>
<dbReference type="STRING" id="747676.F4SEK1"/>
<reference evidence="3" key="1">
    <citation type="journal article" date="2011" name="Proc. Natl. Acad. Sci. U.S.A.">
        <title>Obligate biotrophy features unraveled by the genomic analysis of rust fungi.</title>
        <authorList>
            <person name="Duplessis S."/>
            <person name="Cuomo C.A."/>
            <person name="Lin Y.-C."/>
            <person name="Aerts A."/>
            <person name="Tisserant E."/>
            <person name="Veneault-Fourrey C."/>
            <person name="Joly D.L."/>
            <person name="Hacquard S."/>
            <person name="Amselem J."/>
            <person name="Cantarel B.L."/>
            <person name="Chiu R."/>
            <person name="Coutinho P.M."/>
            <person name="Feau N."/>
            <person name="Field M."/>
            <person name="Frey P."/>
            <person name="Gelhaye E."/>
            <person name="Goldberg J."/>
            <person name="Grabherr M.G."/>
            <person name="Kodira C.D."/>
            <person name="Kohler A."/>
            <person name="Kuees U."/>
            <person name="Lindquist E.A."/>
            <person name="Lucas S.M."/>
            <person name="Mago R."/>
            <person name="Mauceli E."/>
            <person name="Morin E."/>
            <person name="Murat C."/>
            <person name="Pangilinan J.L."/>
            <person name="Park R."/>
            <person name="Pearson M."/>
            <person name="Quesneville H."/>
            <person name="Rouhier N."/>
            <person name="Sakthikumar S."/>
            <person name="Salamov A.A."/>
            <person name="Schmutz J."/>
            <person name="Selles B."/>
            <person name="Shapiro H."/>
            <person name="Tanguay P."/>
            <person name="Tuskan G.A."/>
            <person name="Henrissat B."/>
            <person name="Van de Peer Y."/>
            <person name="Rouze P."/>
            <person name="Ellis J.G."/>
            <person name="Dodds P.N."/>
            <person name="Schein J.E."/>
            <person name="Zhong S."/>
            <person name="Hamelin R.C."/>
            <person name="Grigoriev I.V."/>
            <person name="Szabo L.J."/>
            <person name="Martin F."/>
        </authorList>
    </citation>
    <scope>NUCLEOTIDE SEQUENCE [LARGE SCALE GENOMIC DNA]</scope>
    <source>
        <strain evidence="3">98AG31 / pathotype 3-4-7</strain>
    </source>
</reference>